<proteinExistence type="predicted"/>
<evidence type="ECO:0000313" key="4">
    <source>
        <dbReference type="Proteomes" id="UP000625976"/>
    </source>
</evidence>
<feature type="domain" description="Glycosyltransferase subfamily 4-like N-terminal" evidence="2">
    <location>
        <begin position="18"/>
        <end position="173"/>
    </location>
</feature>
<evidence type="ECO:0000259" key="1">
    <source>
        <dbReference type="Pfam" id="PF00534"/>
    </source>
</evidence>
<dbReference type="InterPro" id="IPR001296">
    <property type="entry name" value="Glyco_trans_1"/>
</dbReference>
<reference evidence="3" key="2">
    <citation type="submission" date="2020-09" db="EMBL/GenBank/DDBJ databases">
        <authorList>
            <person name="Sun Q."/>
            <person name="Zhou Y."/>
        </authorList>
    </citation>
    <scope>NUCLEOTIDE SEQUENCE</scope>
    <source>
        <strain evidence="3">CGMCC 1.12751</strain>
    </source>
</reference>
<keyword evidence="4" id="KW-1185">Reference proteome</keyword>
<dbReference type="GO" id="GO:0016757">
    <property type="term" value="F:glycosyltransferase activity"/>
    <property type="evidence" value="ECO:0007669"/>
    <property type="project" value="InterPro"/>
</dbReference>
<feature type="domain" description="Glycosyl transferase family 1" evidence="1">
    <location>
        <begin position="191"/>
        <end position="346"/>
    </location>
</feature>
<dbReference type="PANTHER" id="PTHR12526:SF630">
    <property type="entry name" value="GLYCOSYLTRANSFERASE"/>
    <property type="match status" value="1"/>
</dbReference>
<dbReference type="CDD" id="cd03811">
    <property type="entry name" value="GT4_GT28_WabH-like"/>
    <property type="match status" value="1"/>
</dbReference>
<evidence type="ECO:0000313" key="3">
    <source>
        <dbReference type="EMBL" id="GGG54753.1"/>
    </source>
</evidence>
<dbReference type="EMBL" id="BMFQ01000003">
    <property type="protein sequence ID" value="GGG54753.1"/>
    <property type="molecule type" value="Genomic_DNA"/>
</dbReference>
<keyword evidence="3" id="KW-0808">Transferase</keyword>
<dbReference type="PANTHER" id="PTHR12526">
    <property type="entry name" value="GLYCOSYLTRANSFERASE"/>
    <property type="match status" value="1"/>
</dbReference>
<dbReference type="Proteomes" id="UP000625976">
    <property type="component" value="Unassembled WGS sequence"/>
</dbReference>
<dbReference type="AlphaFoldDB" id="A0A917GS29"/>
<organism evidence="3 4">
    <name type="scientific">Bizionia arctica</name>
    <dbReference type="NCBI Taxonomy" id="1495645"/>
    <lineage>
        <taxon>Bacteria</taxon>
        <taxon>Pseudomonadati</taxon>
        <taxon>Bacteroidota</taxon>
        <taxon>Flavobacteriia</taxon>
        <taxon>Flavobacteriales</taxon>
        <taxon>Flavobacteriaceae</taxon>
        <taxon>Bizionia</taxon>
    </lineage>
</organism>
<reference evidence="3" key="1">
    <citation type="journal article" date="2014" name="Int. J. Syst. Evol. Microbiol.">
        <title>Complete genome sequence of Corynebacterium casei LMG S-19264T (=DSM 44701T), isolated from a smear-ripened cheese.</title>
        <authorList>
            <consortium name="US DOE Joint Genome Institute (JGI-PGF)"/>
            <person name="Walter F."/>
            <person name="Albersmeier A."/>
            <person name="Kalinowski J."/>
            <person name="Ruckert C."/>
        </authorList>
    </citation>
    <scope>NUCLEOTIDE SEQUENCE</scope>
    <source>
        <strain evidence="3">CGMCC 1.12751</strain>
    </source>
</reference>
<dbReference type="InterPro" id="IPR028098">
    <property type="entry name" value="Glyco_trans_4-like_N"/>
</dbReference>
<protein>
    <submittedName>
        <fullName evidence="3">Glycosyl transferase</fullName>
    </submittedName>
</protein>
<accession>A0A917GS29</accession>
<sequence>MQSNNKKICIVASSLGKGGAERSAAQLSFMLHHLNYDVHIVTVLNHIEFEYKGTLLNLGALKDKNDTFFGRLQRLKYFKAYLKSHNFDVIIDGRARVQWYRELLISKWVYAGISVVYVVHCYKISKAFTPYKALNKFLYKKAQMVSVSQAAKNHFKESLQLKHVETIYNAFDFEILQKKAEVIKFEDLDLKNYILFFGRIHDEPKNLKLLLEAYKLSKLPAKNIPLLIIGEGPDLQEIKGYVSKLELDNHVVFKGFMLNPYPYVKHAKFALLTSRHEGFPMVIPETLGLGTPMISVDCKSGPNEVIKSGYNGLLVENFNAHAISDAMNSFIFDETLYQTCKLNAQESVQRFSTKNITNDWKQLLDKIRHQE</sequence>
<comment type="caution">
    <text evidence="3">The sequence shown here is derived from an EMBL/GenBank/DDBJ whole genome shotgun (WGS) entry which is preliminary data.</text>
</comment>
<dbReference type="RefSeq" id="WP_188465761.1">
    <property type="nucleotide sequence ID" value="NZ_BMFQ01000003.1"/>
</dbReference>
<dbReference type="Pfam" id="PF13439">
    <property type="entry name" value="Glyco_transf_4"/>
    <property type="match status" value="1"/>
</dbReference>
<gene>
    <name evidence="3" type="ORF">GCM10010976_27080</name>
</gene>
<name>A0A917GS29_9FLAO</name>
<dbReference type="Pfam" id="PF00534">
    <property type="entry name" value="Glycos_transf_1"/>
    <property type="match status" value="1"/>
</dbReference>
<evidence type="ECO:0000259" key="2">
    <source>
        <dbReference type="Pfam" id="PF13439"/>
    </source>
</evidence>
<dbReference type="Gene3D" id="3.40.50.2000">
    <property type="entry name" value="Glycogen Phosphorylase B"/>
    <property type="match status" value="2"/>
</dbReference>
<dbReference type="SUPFAM" id="SSF53756">
    <property type="entry name" value="UDP-Glycosyltransferase/glycogen phosphorylase"/>
    <property type="match status" value="1"/>
</dbReference>